<name>A0A075FH60_9ARCH</name>
<comment type="similarity">
    <text evidence="1">Belongs to the CGI121/TPRKB family.</text>
</comment>
<evidence type="ECO:0000256" key="1">
    <source>
        <dbReference type="ARBA" id="ARBA00005546"/>
    </source>
</evidence>
<dbReference type="EMBL" id="KF900317">
    <property type="protein sequence ID" value="AIE90730.1"/>
    <property type="molecule type" value="Genomic_DNA"/>
</dbReference>
<accession>A0A075FH60</accession>
<dbReference type="Pfam" id="PF08617">
    <property type="entry name" value="CGI-121"/>
    <property type="match status" value="1"/>
</dbReference>
<organism evidence="2">
    <name type="scientific">uncultured marine thaumarchaeote AD1000_06_A03</name>
    <dbReference type="NCBI Taxonomy" id="1455884"/>
    <lineage>
        <taxon>Archaea</taxon>
        <taxon>Nitrososphaerota</taxon>
        <taxon>environmental samples</taxon>
    </lineage>
</organism>
<dbReference type="NCBIfam" id="NF011465">
    <property type="entry name" value="PRK14886.1-1"/>
    <property type="match status" value="1"/>
</dbReference>
<dbReference type="SUPFAM" id="SSF143870">
    <property type="entry name" value="PF0523-like"/>
    <property type="match status" value="1"/>
</dbReference>
<dbReference type="Gene3D" id="3.30.2380.10">
    <property type="entry name" value="CGI121/TPRKB"/>
    <property type="match status" value="1"/>
</dbReference>
<dbReference type="InterPro" id="IPR013926">
    <property type="entry name" value="CGI121/TPRKB"/>
</dbReference>
<protein>
    <submittedName>
        <fullName evidence="2">Uncharacterized protein</fullName>
    </submittedName>
</protein>
<sequence length="138" mass="15875">MNIHKLSKQDSCLIVQINSSTNKSSLIELRENYPKLLTQFINPGSILNLQYLIFAIKQSYYAKKHNLLAAREFEVDLLMRISITDQIEEALTIAGISPKNKSYLIVSVGKIKELTQIQNWIVKNLDYSTDININNYKK</sequence>
<dbReference type="AlphaFoldDB" id="A0A075FH60"/>
<proteinExistence type="inferred from homology"/>
<evidence type="ECO:0000313" key="2">
    <source>
        <dbReference type="EMBL" id="AIE90730.1"/>
    </source>
</evidence>
<reference evidence="2" key="1">
    <citation type="journal article" date="2014" name="Genome Biol. Evol.">
        <title>Pangenome evidence for extensive interdomain horizontal transfer affecting lineage core and shell genes in uncultured planktonic thaumarchaeota and euryarchaeota.</title>
        <authorList>
            <person name="Deschamps P."/>
            <person name="Zivanovic Y."/>
            <person name="Moreira D."/>
            <person name="Rodriguez-Valera F."/>
            <person name="Lopez-Garcia P."/>
        </authorList>
    </citation>
    <scope>NUCLEOTIDE SEQUENCE</scope>
</reference>
<dbReference type="InterPro" id="IPR036504">
    <property type="entry name" value="CGI121/TPRKB_sf"/>
</dbReference>